<dbReference type="Proteomes" id="UP000070328">
    <property type="component" value="Unassembled WGS sequence"/>
</dbReference>
<sequence length="364" mass="41333">MVQFNKGWGYCTMSKRAVKEQPGHDFEAWLCLRLRPSSGPHHQSGNNHSVDDYKNANTIKCVVLYLLRFAAIARLEMPRECHSGSRSILPSLVRSELPRYPAIRPFRPRYHYTVSGNLSLSTQRLSFQLTSSTMAFIRPYKASDFDATGHICRATLPPSLERSEAATRTAPYLWTHQYTHLSPETCHILDDGEGNCVGYCIGCPNVSDFASAYPRYIKEVLETSKELDGRKPKSLESKAPWNFPDTGEVNEEALLQQAFNPTWLVLDDERKELWGNWKATMHIDLLKPWQGKGWGRKLIDKFVESLKEADQRNGGSSGNRLYGKGVHIGVGGENDKVVPFYEKLGFRVYPTEEKGSIWMVKDVE</sequence>
<dbReference type="InterPro" id="IPR000182">
    <property type="entry name" value="GNAT_dom"/>
</dbReference>
<protein>
    <submittedName>
        <fullName evidence="2">Acetyltransferase</fullName>
    </submittedName>
</protein>
<name>A0A135SRM2_9PEZI</name>
<dbReference type="EMBL" id="JFBX01000454">
    <property type="protein sequence ID" value="KXH38569.1"/>
    <property type="molecule type" value="Genomic_DNA"/>
</dbReference>
<dbReference type="AlphaFoldDB" id="A0A135SRM2"/>
<dbReference type="OrthoDB" id="64477at2759"/>
<gene>
    <name evidence="2" type="ORF">CSIM01_05694</name>
</gene>
<dbReference type="Gene3D" id="3.40.630.30">
    <property type="match status" value="1"/>
</dbReference>
<dbReference type="PROSITE" id="PS51186">
    <property type="entry name" value="GNAT"/>
    <property type="match status" value="1"/>
</dbReference>
<organism evidence="2 3">
    <name type="scientific">Colletotrichum simmondsii</name>
    <dbReference type="NCBI Taxonomy" id="703756"/>
    <lineage>
        <taxon>Eukaryota</taxon>
        <taxon>Fungi</taxon>
        <taxon>Dikarya</taxon>
        <taxon>Ascomycota</taxon>
        <taxon>Pezizomycotina</taxon>
        <taxon>Sordariomycetes</taxon>
        <taxon>Hypocreomycetidae</taxon>
        <taxon>Glomerellales</taxon>
        <taxon>Glomerellaceae</taxon>
        <taxon>Colletotrichum</taxon>
        <taxon>Colletotrichum acutatum species complex</taxon>
    </lineage>
</organism>
<accession>A0A135SRM2</accession>
<evidence type="ECO:0000259" key="1">
    <source>
        <dbReference type="PROSITE" id="PS51186"/>
    </source>
</evidence>
<dbReference type="InterPro" id="IPR016181">
    <property type="entry name" value="Acyl_CoA_acyltransferase"/>
</dbReference>
<evidence type="ECO:0000313" key="2">
    <source>
        <dbReference type="EMBL" id="KXH38569.1"/>
    </source>
</evidence>
<proteinExistence type="predicted"/>
<keyword evidence="3" id="KW-1185">Reference proteome</keyword>
<dbReference type="SUPFAM" id="SSF55729">
    <property type="entry name" value="Acyl-CoA N-acyltransferases (Nat)"/>
    <property type="match status" value="1"/>
</dbReference>
<reference evidence="2 3" key="1">
    <citation type="submission" date="2014-02" db="EMBL/GenBank/DDBJ databases">
        <title>The genome sequence of Colletotrichum simmondsii CBS122122.</title>
        <authorList>
            <person name="Baroncelli R."/>
            <person name="Thon M.R."/>
        </authorList>
    </citation>
    <scope>NUCLEOTIDE SEQUENCE [LARGE SCALE GENOMIC DNA]</scope>
    <source>
        <strain evidence="2 3">CBS122122</strain>
    </source>
</reference>
<evidence type="ECO:0000313" key="3">
    <source>
        <dbReference type="Proteomes" id="UP000070328"/>
    </source>
</evidence>
<feature type="domain" description="N-acetyltransferase" evidence="1">
    <location>
        <begin position="207"/>
        <end position="364"/>
    </location>
</feature>
<dbReference type="GO" id="GO:0016747">
    <property type="term" value="F:acyltransferase activity, transferring groups other than amino-acyl groups"/>
    <property type="evidence" value="ECO:0007669"/>
    <property type="project" value="InterPro"/>
</dbReference>
<comment type="caution">
    <text evidence="2">The sequence shown here is derived from an EMBL/GenBank/DDBJ whole genome shotgun (WGS) entry which is preliminary data.</text>
</comment>
<keyword evidence="2" id="KW-0808">Transferase</keyword>